<dbReference type="Proteomes" id="UP001385951">
    <property type="component" value="Unassembled WGS sequence"/>
</dbReference>
<protein>
    <submittedName>
        <fullName evidence="2">Uncharacterized protein</fullName>
    </submittedName>
</protein>
<organism evidence="2 3">
    <name type="scientific">Cerrena zonata</name>
    <dbReference type="NCBI Taxonomy" id="2478898"/>
    <lineage>
        <taxon>Eukaryota</taxon>
        <taxon>Fungi</taxon>
        <taxon>Dikarya</taxon>
        <taxon>Basidiomycota</taxon>
        <taxon>Agaricomycotina</taxon>
        <taxon>Agaricomycetes</taxon>
        <taxon>Polyporales</taxon>
        <taxon>Cerrenaceae</taxon>
        <taxon>Cerrena</taxon>
    </lineage>
</organism>
<name>A0AAW0FE65_9APHY</name>
<keyword evidence="3" id="KW-1185">Reference proteome</keyword>
<feature type="compositionally biased region" description="Basic and acidic residues" evidence="1">
    <location>
        <begin position="55"/>
        <end position="64"/>
    </location>
</feature>
<dbReference type="AlphaFoldDB" id="A0AAW0FE65"/>
<evidence type="ECO:0000256" key="1">
    <source>
        <dbReference type="SAM" id="MobiDB-lite"/>
    </source>
</evidence>
<comment type="caution">
    <text evidence="2">The sequence shown here is derived from an EMBL/GenBank/DDBJ whole genome shotgun (WGS) entry which is preliminary data.</text>
</comment>
<dbReference type="EMBL" id="JASBNA010000065">
    <property type="protein sequence ID" value="KAK7678906.1"/>
    <property type="molecule type" value="Genomic_DNA"/>
</dbReference>
<proteinExistence type="predicted"/>
<gene>
    <name evidence="2" type="ORF">QCA50_018046</name>
</gene>
<reference evidence="2 3" key="1">
    <citation type="submission" date="2022-09" db="EMBL/GenBank/DDBJ databases">
        <authorList>
            <person name="Palmer J.M."/>
        </authorList>
    </citation>
    <scope>NUCLEOTIDE SEQUENCE [LARGE SCALE GENOMIC DNA]</scope>
    <source>
        <strain evidence="2 3">DSM 7382</strain>
    </source>
</reference>
<evidence type="ECO:0000313" key="2">
    <source>
        <dbReference type="EMBL" id="KAK7678906.1"/>
    </source>
</evidence>
<sequence>MASEDSYNESSSEEEISKPQSPPPPDRSVKTSSASEKVNQILKRLDGMGDFSPKAPREEAEKESNIGYRKGVREKMKPKKNNKGKGKAKVPAGRKSKRQAAIVISSDSEDLGKTFKVAAVMVVGPTEFR</sequence>
<feature type="region of interest" description="Disordered" evidence="1">
    <location>
        <begin position="1"/>
        <end position="101"/>
    </location>
</feature>
<accession>A0AAW0FE65</accession>
<feature type="compositionally biased region" description="Basic residues" evidence="1">
    <location>
        <begin position="70"/>
        <end position="98"/>
    </location>
</feature>
<evidence type="ECO:0000313" key="3">
    <source>
        <dbReference type="Proteomes" id="UP001385951"/>
    </source>
</evidence>
<feature type="compositionally biased region" description="Low complexity" evidence="1">
    <location>
        <begin position="1"/>
        <end position="10"/>
    </location>
</feature>